<protein>
    <submittedName>
        <fullName evidence="2">Uncharacterized protein</fullName>
    </submittedName>
</protein>
<feature type="non-terminal residue" evidence="2">
    <location>
        <position position="95"/>
    </location>
</feature>
<feature type="compositionally biased region" description="Basic and acidic residues" evidence="1">
    <location>
        <begin position="22"/>
        <end position="34"/>
    </location>
</feature>
<dbReference type="EMBL" id="CAUJNA010002011">
    <property type="protein sequence ID" value="CAJ1390142.1"/>
    <property type="molecule type" value="Genomic_DNA"/>
</dbReference>
<organism evidence="2 3">
    <name type="scientific">Effrenium voratum</name>
    <dbReference type="NCBI Taxonomy" id="2562239"/>
    <lineage>
        <taxon>Eukaryota</taxon>
        <taxon>Sar</taxon>
        <taxon>Alveolata</taxon>
        <taxon>Dinophyceae</taxon>
        <taxon>Suessiales</taxon>
        <taxon>Symbiodiniaceae</taxon>
        <taxon>Effrenium</taxon>
    </lineage>
</organism>
<gene>
    <name evidence="2" type="ORF">EVOR1521_LOCUS15636</name>
</gene>
<feature type="region of interest" description="Disordered" evidence="1">
    <location>
        <begin position="74"/>
        <end position="95"/>
    </location>
</feature>
<sequence length="95" mass="9564">PGHAPGAAGTVRAGAAGGQSRTRQDFVARHHAGPEAHALGEAGCQGYETHDPPQGDEGRLQGWLRRLGEAQGQELGVHGEGGSTAAARAGAVPVR</sequence>
<evidence type="ECO:0000313" key="2">
    <source>
        <dbReference type="EMBL" id="CAJ1390142.1"/>
    </source>
</evidence>
<proteinExistence type="predicted"/>
<reference evidence="2" key="1">
    <citation type="submission" date="2023-08" db="EMBL/GenBank/DDBJ databases">
        <authorList>
            <person name="Chen Y."/>
            <person name="Shah S."/>
            <person name="Dougan E. K."/>
            <person name="Thang M."/>
            <person name="Chan C."/>
        </authorList>
    </citation>
    <scope>NUCLEOTIDE SEQUENCE</scope>
</reference>
<dbReference type="AlphaFoldDB" id="A0AA36N5E4"/>
<evidence type="ECO:0000256" key="1">
    <source>
        <dbReference type="SAM" id="MobiDB-lite"/>
    </source>
</evidence>
<keyword evidence="3" id="KW-1185">Reference proteome</keyword>
<comment type="caution">
    <text evidence="2">The sequence shown here is derived from an EMBL/GenBank/DDBJ whole genome shotgun (WGS) entry which is preliminary data.</text>
</comment>
<dbReference type="Proteomes" id="UP001178507">
    <property type="component" value="Unassembled WGS sequence"/>
</dbReference>
<accession>A0AA36N5E4</accession>
<feature type="non-terminal residue" evidence="2">
    <location>
        <position position="1"/>
    </location>
</feature>
<feature type="compositionally biased region" description="Basic and acidic residues" evidence="1">
    <location>
        <begin position="48"/>
        <end position="59"/>
    </location>
</feature>
<feature type="region of interest" description="Disordered" evidence="1">
    <location>
        <begin position="1"/>
        <end position="60"/>
    </location>
</feature>
<evidence type="ECO:0000313" key="3">
    <source>
        <dbReference type="Proteomes" id="UP001178507"/>
    </source>
</evidence>
<feature type="compositionally biased region" description="Low complexity" evidence="1">
    <location>
        <begin position="1"/>
        <end position="14"/>
    </location>
</feature>
<name>A0AA36N5E4_9DINO</name>